<comment type="caution">
    <text evidence="2">The sequence shown here is derived from an EMBL/GenBank/DDBJ whole genome shotgun (WGS) entry which is preliminary data.</text>
</comment>
<gene>
    <name evidence="2" type="ORF">EDD18DRAFT_367841</name>
</gene>
<feature type="transmembrane region" description="Helical" evidence="1">
    <location>
        <begin position="18"/>
        <end position="35"/>
    </location>
</feature>
<dbReference type="EMBL" id="JAUEPU010000021">
    <property type="protein sequence ID" value="KAK0494351.1"/>
    <property type="molecule type" value="Genomic_DNA"/>
</dbReference>
<keyword evidence="1" id="KW-1133">Transmembrane helix</keyword>
<dbReference type="AlphaFoldDB" id="A0AA39TLV4"/>
<organism evidence="2 3">
    <name type="scientific">Armillaria luteobubalina</name>
    <dbReference type="NCBI Taxonomy" id="153913"/>
    <lineage>
        <taxon>Eukaryota</taxon>
        <taxon>Fungi</taxon>
        <taxon>Dikarya</taxon>
        <taxon>Basidiomycota</taxon>
        <taxon>Agaricomycotina</taxon>
        <taxon>Agaricomycetes</taxon>
        <taxon>Agaricomycetidae</taxon>
        <taxon>Agaricales</taxon>
        <taxon>Marasmiineae</taxon>
        <taxon>Physalacriaceae</taxon>
        <taxon>Armillaria</taxon>
    </lineage>
</organism>
<evidence type="ECO:0000313" key="2">
    <source>
        <dbReference type="EMBL" id="KAK0494351.1"/>
    </source>
</evidence>
<keyword evidence="3" id="KW-1185">Reference proteome</keyword>
<evidence type="ECO:0000313" key="3">
    <source>
        <dbReference type="Proteomes" id="UP001175228"/>
    </source>
</evidence>
<sequence>MTLQCNAVANQGNESTVIALWLLHVILASYFFSTLKSSPHALIEEERRLFLTKALNAIKVDNEIWDQSTACFSVSRNTRACLGGQASAVYHGFAYRLASYSFHSLKCSYLPRLSQKSPKDSSGLRV</sequence>
<keyword evidence="1" id="KW-0472">Membrane</keyword>
<reference evidence="2" key="1">
    <citation type="submission" date="2023-06" db="EMBL/GenBank/DDBJ databases">
        <authorList>
            <consortium name="Lawrence Berkeley National Laboratory"/>
            <person name="Ahrendt S."/>
            <person name="Sahu N."/>
            <person name="Indic B."/>
            <person name="Wong-Bajracharya J."/>
            <person name="Merenyi Z."/>
            <person name="Ke H.-M."/>
            <person name="Monk M."/>
            <person name="Kocsube S."/>
            <person name="Drula E."/>
            <person name="Lipzen A."/>
            <person name="Balint B."/>
            <person name="Henrissat B."/>
            <person name="Andreopoulos B."/>
            <person name="Martin F.M."/>
            <person name="Harder C.B."/>
            <person name="Rigling D."/>
            <person name="Ford K.L."/>
            <person name="Foster G.D."/>
            <person name="Pangilinan J."/>
            <person name="Papanicolaou A."/>
            <person name="Barry K."/>
            <person name="LaButti K."/>
            <person name="Viragh M."/>
            <person name="Koriabine M."/>
            <person name="Yan M."/>
            <person name="Riley R."/>
            <person name="Champramary S."/>
            <person name="Plett K.L."/>
            <person name="Tsai I.J."/>
            <person name="Slot J."/>
            <person name="Sipos G."/>
            <person name="Plett J."/>
            <person name="Nagy L.G."/>
            <person name="Grigoriev I.V."/>
        </authorList>
    </citation>
    <scope>NUCLEOTIDE SEQUENCE</scope>
    <source>
        <strain evidence="2">HWK02</strain>
    </source>
</reference>
<accession>A0AA39TLV4</accession>
<protein>
    <submittedName>
        <fullName evidence="2">Uncharacterized protein</fullName>
    </submittedName>
</protein>
<keyword evidence="1" id="KW-0812">Transmembrane</keyword>
<name>A0AA39TLV4_9AGAR</name>
<evidence type="ECO:0000256" key="1">
    <source>
        <dbReference type="SAM" id="Phobius"/>
    </source>
</evidence>
<dbReference type="Proteomes" id="UP001175228">
    <property type="component" value="Unassembled WGS sequence"/>
</dbReference>
<proteinExistence type="predicted"/>